<organism evidence="3 4">
    <name type="scientific">[Clostridium] clostridioforme 90A8</name>
    <dbReference type="NCBI Taxonomy" id="999408"/>
    <lineage>
        <taxon>Bacteria</taxon>
        <taxon>Bacillati</taxon>
        <taxon>Bacillota</taxon>
        <taxon>Clostridia</taxon>
        <taxon>Lachnospirales</taxon>
        <taxon>Lachnospiraceae</taxon>
        <taxon>Enterocloster</taxon>
    </lineage>
</organism>
<reference evidence="3 4" key="1">
    <citation type="submission" date="2013-01" db="EMBL/GenBank/DDBJ databases">
        <title>The Genome Sequence of Clostridium clostridioforme 90A8.</title>
        <authorList>
            <consortium name="The Broad Institute Genome Sequencing Platform"/>
            <person name="Earl A."/>
            <person name="Ward D."/>
            <person name="Feldgarden M."/>
            <person name="Gevers D."/>
            <person name="Courvalin P."/>
            <person name="Lambert T."/>
            <person name="Walker B."/>
            <person name="Young S.K."/>
            <person name="Zeng Q."/>
            <person name="Gargeya S."/>
            <person name="Fitzgerald M."/>
            <person name="Haas B."/>
            <person name="Abouelleil A."/>
            <person name="Alvarado L."/>
            <person name="Arachchi H.M."/>
            <person name="Berlin A.M."/>
            <person name="Chapman S.B."/>
            <person name="Dewar J."/>
            <person name="Goldberg J."/>
            <person name="Griggs A."/>
            <person name="Gujja S."/>
            <person name="Hansen M."/>
            <person name="Howarth C."/>
            <person name="Imamovic A."/>
            <person name="Larimer J."/>
            <person name="McCowan C."/>
            <person name="Murphy C."/>
            <person name="Neiman D."/>
            <person name="Pearson M."/>
            <person name="Priest M."/>
            <person name="Roberts A."/>
            <person name="Saif S."/>
            <person name="Shea T."/>
            <person name="Sisk P."/>
            <person name="Sykes S."/>
            <person name="Wortman J."/>
            <person name="Nusbaum C."/>
            <person name="Birren B."/>
        </authorList>
    </citation>
    <scope>NUCLEOTIDE SEQUENCE [LARGE SCALE GENOMIC DNA]</scope>
    <source>
        <strain evidence="3 4">90A8</strain>
    </source>
</reference>
<feature type="domain" description="HTH cro/C1-type" evidence="2">
    <location>
        <begin position="6"/>
        <end position="61"/>
    </location>
</feature>
<accession>A0A0E2HD25</accession>
<dbReference type="RefSeq" id="WP_002595474.1">
    <property type="nucleotide sequence ID" value="NZ_KB851018.1"/>
</dbReference>
<evidence type="ECO:0000256" key="1">
    <source>
        <dbReference type="SAM" id="MobiDB-lite"/>
    </source>
</evidence>
<dbReference type="PATRIC" id="fig|999408.3.peg.1697"/>
<dbReference type="Pfam" id="PF13443">
    <property type="entry name" value="HTH_26"/>
    <property type="match status" value="1"/>
</dbReference>
<dbReference type="EMBL" id="AGYR01000013">
    <property type="protein sequence ID" value="ENZ17627.1"/>
    <property type="molecule type" value="Genomic_DNA"/>
</dbReference>
<dbReference type="PROSITE" id="PS50943">
    <property type="entry name" value="HTH_CROC1"/>
    <property type="match status" value="1"/>
</dbReference>
<dbReference type="SMART" id="SM00530">
    <property type="entry name" value="HTH_XRE"/>
    <property type="match status" value="1"/>
</dbReference>
<protein>
    <recommendedName>
        <fullName evidence="2">HTH cro/C1-type domain-containing protein</fullName>
    </recommendedName>
</protein>
<feature type="region of interest" description="Disordered" evidence="1">
    <location>
        <begin position="121"/>
        <end position="150"/>
    </location>
</feature>
<dbReference type="GO" id="GO:0003677">
    <property type="term" value="F:DNA binding"/>
    <property type="evidence" value="ECO:0007669"/>
    <property type="project" value="InterPro"/>
</dbReference>
<dbReference type="HOGENOM" id="CLU_1710777_0_0_9"/>
<name>A0A0E2HD25_9FIRM</name>
<dbReference type="SUPFAM" id="SSF47413">
    <property type="entry name" value="lambda repressor-like DNA-binding domains"/>
    <property type="match status" value="1"/>
</dbReference>
<dbReference type="AlphaFoldDB" id="A0A0E2HD25"/>
<gene>
    <name evidence="3" type="ORF">HMPREF1090_01577</name>
</gene>
<dbReference type="Proteomes" id="UP000013085">
    <property type="component" value="Unassembled WGS sequence"/>
</dbReference>
<comment type="caution">
    <text evidence="3">The sequence shown here is derived from an EMBL/GenBank/DDBJ whole genome shotgun (WGS) entry which is preliminary data.</text>
</comment>
<feature type="compositionally biased region" description="Basic and acidic residues" evidence="1">
    <location>
        <begin position="121"/>
        <end position="140"/>
    </location>
</feature>
<dbReference type="CDD" id="cd00093">
    <property type="entry name" value="HTH_XRE"/>
    <property type="match status" value="1"/>
</dbReference>
<sequence length="150" mass="16832">MKNEKLIALMNLKGMTQATLSKETHIPASTLKRIINGENQKDKMVHMESISRALGTSVHSIFDIPLETPLAAALRPDEAGASVTKLLTSDESLLIYWFQNTYREGQAAILKRAKEEYNKTQNEISKKVTSLDKQKDKPDDFGQLSLELKT</sequence>
<evidence type="ECO:0000259" key="2">
    <source>
        <dbReference type="PROSITE" id="PS50943"/>
    </source>
</evidence>
<evidence type="ECO:0000313" key="4">
    <source>
        <dbReference type="Proteomes" id="UP000013085"/>
    </source>
</evidence>
<dbReference type="InterPro" id="IPR010982">
    <property type="entry name" value="Lambda_DNA-bd_dom_sf"/>
</dbReference>
<evidence type="ECO:0000313" key="3">
    <source>
        <dbReference type="EMBL" id="ENZ17627.1"/>
    </source>
</evidence>
<dbReference type="Gene3D" id="1.10.260.40">
    <property type="entry name" value="lambda repressor-like DNA-binding domains"/>
    <property type="match status" value="1"/>
</dbReference>
<proteinExistence type="predicted"/>
<dbReference type="InterPro" id="IPR001387">
    <property type="entry name" value="Cro/C1-type_HTH"/>
</dbReference>